<keyword evidence="4" id="KW-0964">Secreted</keyword>
<gene>
    <name evidence="6" type="ORF">MRATA1EN1_LOCUS11571</name>
</gene>
<name>A0ABN8YMB4_RANTA</name>
<comment type="subcellular location">
    <subcellularLocation>
        <location evidence="4">Secreted</location>
    </subcellularLocation>
</comment>
<dbReference type="PANTHER" id="PTHR12015">
    <property type="entry name" value="SMALL INDUCIBLE CYTOKINE A"/>
    <property type="match status" value="1"/>
</dbReference>
<dbReference type="CDD" id="cd00272">
    <property type="entry name" value="Chemokine_CC"/>
    <property type="match status" value="1"/>
</dbReference>
<dbReference type="EMBL" id="OX459957">
    <property type="protein sequence ID" value="CAI9162609.1"/>
    <property type="molecule type" value="Genomic_DNA"/>
</dbReference>
<evidence type="ECO:0000256" key="3">
    <source>
        <dbReference type="ARBA" id="ARBA00023157"/>
    </source>
</evidence>
<evidence type="ECO:0000256" key="4">
    <source>
        <dbReference type="RuleBase" id="RU361150"/>
    </source>
</evidence>
<evidence type="ECO:0000259" key="5">
    <source>
        <dbReference type="SMART" id="SM00199"/>
    </source>
</evidence>
<comment type="similarity">
    <text evidence="1 4">Belongs to the intercrine beta (chemokine CC) family.</text>
</comment>
<keyword evidence="3" id="KW-1015">Disulfide bond</keyword>
<accession>A0ABN8YMB4</accession>
<dbReference type="InterPro" id="IPR001811">
    <property type="entry name" value="Chemokine_IL8-like_dom"/>
</dbReference>
<keyword evidence="2 4" id="KW-0202">Cytokine</keyword>
<dbReference type="InterPro" id="IPR000827">
    <property type="entry name" value="Chemokine_CC_CS"/>
</dbReference>
<dbReference type="PROSITE" id="PS00472">
    <property type="entry name" value="SMALL_CYTOKINES_CC"/>
    <property type="match status" value="1"/>
</dbReference>
<dbReference type="InterPro" id="IPR039809">
    <property type="entry name" value="Chemokine_b/g/d"/>
</dbReference>
<dbReference type="SUPFAM" id="SSF54117">
    <property type="entry name" value="Interleukin 8-like chemokines"/>
    <property type="match status" value="1"/>
</dbReference>
<dbReference type="Proteomes" id="UP001176941">
    <property type="component" value="Chromosome 21"/>
</dbReference>
<proteinExistence type="inferred from homology"/>
<sequence length="141" mass="15817">MQRDKLIHALRSLELPEGFQQSILKSQKPPKPLRGYLSSCSCSLHEKMKVSTAAVSFVLLLSTTVALGSENESSSKGLYHSTECCFNYVSRAIPRQHVSSYYEASSLCSKPAIIFITRKGLYVCANPHDGWVRDYIKELEE</sequence>
<feature type="domain" description="Chemokine interleukin-8-like" evidence="5">
    <location>
        <begin position="81"/>
        <end position="139"/>
    </location>
</feature>
<evidence type="ECO:0000256" key="1">
    <source>
        <dbReference type="ARBA" id="ARBA00010868"/>
    </source>
</evidence>
<protein>
    <recommendedName>
        <fullName evidence="4">C-C motif chemokine</fullName>
    </recommendedName>
</protein>
<organism evidence="6 7">
    <name type="scientific">Rangifer tarandus platyrhynchus</name>
    <name type="common">Svalbard reindeer</name>
    <dbReference type="NCBI Taxonomy" id="3082113"/>
    <lineage>
        <taxon>Eukaryota</taxon>
        <taxon>Metazoa</taxon>
        <taxon>Chordata</taxon>
        <taxon>Craniata</taxon>
        <taxon>Vertebrata</taxon>
        <taxon>Euteleostomi</taxon>
        <taxon>Mammalia</taxon>
        <taxon>Eutheria</taxon>
        <taxon>Laurasiatheria</taxon>
        <taxon>Artiodactyla</taxon>
        <taxon>Ruminantia</taxon>
        <taxon>Pecora</taxon>
        <taxon>Cervidae</taxon>
        <taxon>Odocoileinae</taxon>
        <taxon>Rangifer</taxon>
    </lineage>
</organism>
<dbReference type="Gene3D" id="2.40.50.40">
    <property type="match status" value="1"/>
</dbReference>
<dbReference type="SMART" id="SM00199">
    <property type="entry name" value="SCY"/>
    <property type="match status" value="1"/>
</dbReference>
<keyword evidence="7" id="KW-1185">Reference proteome</keyword>
<reference evidence="6" key="1">
    <citation type="submission" date="2023-04" db="EMBL/GenBank/DDBJ databases">
        <authorList>
            <consortium name="ELIXIR-Norway"/>
        </authorList>
    </citation>
    <scope>NUCLEOTIDE SEQUENCE [LARGE SCALE GENOMIC DNA]</scope>
</reference>
<dbReference type="InterPro" id="IPR036048">
    <property type="entry name" value="Interleukin_8-like_sf"/>
</dbReference>
<evidence type="ECO:0000313" key="7">
    <source>
        <dbReference type="Proteomes" id="UP001176941"/>
    </source>
</evidence>
<evidence type="ECO:0000256" key="2">
    <source>
        <dbReference type="ARBA" id="ARBA00022514"/>
    </source>
</evidence>
<dbReference type="PANTHER" id="PTHR12015:SF110">
    <property type="entry name" value="C-C MOTIF CHEMOKINE 14"/>
    <property type="match status" value="1"/>
</dbReference>
<keyword evidence="4" id="KW-0145">Chemotaxis</keyword>
<evidence type="ECO:0000313" key="6">
    <source>
        <dbReference type="EMBL" id="CAI9162609.1"/>
    </source>
</evidence>
<dbReference type="Pfam" id="PF00048">
    <property type="entry name" value="IL8"/>
    <property type="match status" value="1"/>
</dbReference>